<evidence type="ECO:0000313" key="3">
    <source>
        <dbReference type="RefSeq" id="XP_045569545.1"/>
    </source>
</evidence>
<dbReference type="GeneID" id="106593446"/>
<name>A0ABM3EEP8_SALSA</name>
<feature type="compositionally biased region" description="Basic and acidic residues" evidence="1">
    <location>
        <begin position="64"/>
        <end position="82"/>
    </location>
</feature>
<evidence type="ECO:0000256" key="1">
    <source>
        <dbReference type="SAM" id="MobiDB-lite"/>
    </source>
</evidence>
<gene>
    <name evidence="3" type="primary">LOC106593446</name>
</gene>
<proteinExistence type="predicted"/>
<sequence>MDHVIRFEGIPMSKSMRGMCKEEDYAFLGEKEKRPKETETLGEDWKEDKVERVWRRRERAQQEEERLRELEESKKDFQRSVLEEEMSLQTDSESSQALDQLLTRI</sequence>
<evidence type="ECO:0000313" key="2">
    <source>
        <dbReference type="Proteomes" id="UP001652741"/>
    </source>
</evidence>
<accession>A0ABM3EEP8</accession>
<organism evidence="2 3">
    <name type="scientific">Salmo salar</name>
    <name type="common">Atlantic salmon</name>
    <dbReference type="NCBI Taxonomy" id="8030"/>
    <lineage>
        <taxon>Eukaryota</taxon>
        <taxon>Metazoa</taxon>
        <taxon>Chordata</taxon>
        <taxon>Craniata</taxon>
        <taxon>Vertebrata</taxon>
        <taxon>Euteleostomi</taxon>
        <taxon>Actinopterygii</taxon>
        <taxon>Neopterygii</taxon>
        <taxon>Teleostei</taxon>
        <taxon>Protacanthopterygii</taxon>
        <taxon>Salmoniformes</taxon>
        <taxon>Salmonidae</taxon>
        <taxon>Salmoninae</taxon>
        <taxon>Salmo</taxon>
    </lineage>
</organism>
<reference evidence="3" key="1">
    <citation type="submission" date="2025-08" db="UniProtKB">
        <authorList>
            <consortium name="RefSeq"/>
        </authorList>
    </citation>
    <scope>IDENTIFICATION</scope>
</reference>
<dbReference type="RefSeq" id="XP_045569545.1">
    <property type="nucleotide sequence ID" value="XM_045713589.1"/>
</dbReference>
<feature type="region of interest" description="Disordered" evidence="1">
    <location>
        <begin position="64"/>
        <end position="105"/>
    </location>
</feature>
<feature type="compositionally biased region" description="Polar residues" evidence="1">
    <location>
        <begin position="87"/>
        <end position="98"/>
    </location>
</feature>
<keyword evidence="2" id="KW-1185">Reference proteome</keyword>
<protein>
    <submittedName>
        <fullName evidence="3">Golgin subfamily A member 6-like protein 22</fullName>
    </submittedName>
</protein>
<dbReference type="Proteomes" id="UP001652741">
    <property type="component" value="Unplaced"/>
</dbReference>